<protein>
    <submittedName>
        <fullName evidence="2">Uncharacterized protein</fullName>
    </submittedName>
</protein>
<accession>A0A0F9J205</accession>
<name>A0A0F9J205_9ZZZZ</name>
<proteinExistence type="predicted"/>
<dbReference type="EMBL" id="LAZR01012503">
    <property type="protein sequence ID" value="KKM26479.1"/>
    <property type="molecule type" value="Genomic_DNA"/>
</dbReference>
<comment type="caution">
    <text evidence="2">The sequence shown here is derived from an EMBL/GenBank/DDBJ whole genome shotgun (WGS) entry which is preliminary data.</text>
</comment>
<sequence>MKMTHFEKPDHKYHRVMFEFTDKEIKDAGYWKLRFKPTELEILQVLQRMADKDKKQLDVPWIFSTKAPLGTPYNDESMPLIITDKGNMKISNIELQDLQRKKDGWKAKALRLIGFLNNKDEVIKRLLRENKHYRNTMTEGGL</sequence>
<evidence type="ECO:0000313" key="2">
    <source>
        <dbReference type="EMBL" id="KKM26479.1"/>
    </source>
</evidence>
<feature type="coiled-coil region" evidence="1">
    <location>
        <begin position="88"/>
        <end position="136"/>
    </location>
</feature>
<reference evidence="2" key="1">
    <citation type="journal article" date="2015" name="Nature">
        <title>Complex archaea that bridge the gap between prokaryotes and eukaryotes.</title>
        <authorList>
            <person name="Spang A."/>
            <person name="Saw J.H."/>
            <person name="Jorgensen S.L."/>
            <person name="Zaremba-Niedzwiedzka K."/>
            <person name="Martijn J."/>
            <person name="Lind A.E."/>
            <person name="van Eijk R."/>
            <person name="Schleper C."/>
            <person name="Guy L."/>
            <person name="Ettema T.J."/>
        </authorList>
    </citation>
    <scope>NUCLEOTIDE SEQUENCE</scope>
</reference>
<organism evidence="2">
    <name type="scientific">marine sediment metagenome</name>
    <dbReference type="NCBI Taxonomy" id="412755"/>
    <lineage>
        <taxon>unclassified sequences</taxon>
        <taxon>metagenomes</taxon>
        <taxon>ecological metagenomes</taxon>
    </lineage>
</organism>
<gene>
    <name evidence="2" type="ORF">LCGC14_1584420</name>
</gene>
<keyword evidence="1" id="KW-0175">Coiled coil</keyword>
<dbReference type="AlphaFoldDB" id="A0A0F9J205"/>
<evidence type="ECO:0000256" key="1">
    <source>
        <dbReference type="SAM" id="Coils"/>
    </source>
</evidence>